<comment type="caution">
    <text evidence="1">The sequence shown here is derived from an EMBL/GenBank/DDBJ whole genome shotgun (WGS) entry which is preliminary data.</text>
</comment>
<dbReference type="Proteomes" id="UP000269154">
    <property type="component" value="Unassembled WGS sequence"/>
</dbReference>
<keyword evidence="2" id="KW-1185">Reference proteome</keyword>
<accession>A0A3N6P118</accession>
<evidence type="ECO:0000313" key="1">
    <source>
        <dbReference type="EMBL" id="RQH49893.1"/>
    </source>
</evidence>
<dbReference type="EMBL" id="RCBY01000025">
    <property type="protein sequence ID" value="RQH49893.1"/>
    <property type="molecule type" value="Genomic_DNA"/>
</dbReference>
<gene>
    <name evidence="1" type="ORF">D5R40_06875</name>
</gene>
<evidence type="ECO:0000313" key="2">
    <source>
        <dbReference type="Proteomes" id="UP000269154"/>
    </source>
</evidence>
<name>A0A3N6P118_9CYAN</name>
<reference evidence="1 2" key="1">
    <citation type="journal article" date="2018" name="ACS Chem. Biol.">
        <title>Ketoreductase domain dysfunction expands chemodiversity: malyngamide biosynthesis in the cyanobacterium Okeania hirsuta.</title>
        <authorList>
            <person name="Moss N.A."/>
            <person name="Leao T."/>
            <person name="Rankin M."/>
            <person name="McCullough T.M."/>
            <person name="Qu P."/>
            <person name="Korobeynikov A."/>
            <person name="Smith J.L."/>
            <person name="Gerwick L."/>
            <person name="Gerwick W.H."/>
        </authorList>
    </citation>
    <scope>NUCLEOTIDE SEQUENCE [LARGE SCALE GENOMIC DNA]</scope>
    <source>
        <strain evidence="1 2">PAB10Feb10-1</strain>
    </source>
</reference>
<organism evidence="1 2">
    <name type="scientific">Okeania hirsuta</name>
    <dbReference type="NCBI Taxonomy" id="1458930"/>
    <lineage>
        <taxon>Bacteria</taxon>
        <taxon>Bacillati</taxon>
        <taxon>Cyanobacteriota</taxon>
        <taxon>Cyanophyceae</taxon>
        <taxon>Oscillatoriophycideae</taxon>
        <taxon>Oscillatoriales</taxon>
        <taxon>Microcoleaceae</taxon>
        <taxon>Okeania</taxon>
    </lineage>
</organism>
<dbReference type="AlphaFoldDB" id="A0A3N6P118"/>
<protein>
    <submittedName>
        <fullName evidence="1">Uncharacterized protein</fullName>
    </submittedName>
</protein>
<proteinExistence type="predicted"/>
<sequence length="78" mass="8633">MILAAIDSAPIKKNGGSSELPVGWDGEETCAISNLHKREDIFRFLSYSQFFPLQVSLTPLLSAPFSLKFIVLTKEGNF</sequence>